<gene>
    <name evidence="1" type="ORF">MM415B00355_0004</name>
</gene>
<proteinExistence type="predicted"/>
<name>A0A6M3J954_9ZZZZ</name>
<evidence type="ECO:0000313" key="1">
    <source>
        <dbReference type="EMBL" id="QJA66304.1"/>
    </source>
</evidence>
<sequence length="135" mass="14170">MTTYTIEYGRTGEVLGYFDAGDPATALDGFSLEAGYSGGYDEAVRAAGGLDLLVATEGGRPTCARCGENEGDDGCCPTCGATLDSCSLCGWIGYHDDGCEESDDHPCSGCERFSGRDRTGFCTLCDRSDEGRAVR</sequence>
<accession>A0A6M3J954</accession>
<organism evidence="1">
    <name type="scientific">viral metagenome</name>
    <dbReference type="NCBI Taxonomy" id="1070528"/>
    <lineage>
        <taxon>unclassified sequences</taxon>
        <taxon>metagenomes</taxon>
        <taxon>organismal metagenomes</taxon>
    </lineage>
</organism>
<reference evidence="1" key="1">
    <citation type="submission" date="2020-03" db="EMBL/GenBank/DDBJ databases">
        <title>The deep terrestrial virosphere.</title>
        <authorList>
            <person name="Holmfeldt K."/>
            <person name="Nilsson E."/>
            <person name="Simone D."/>
            <person name="Lopez-Fernandez M."/>
            <person name="Wu X."/>
            <person name="de Brujin I."/>
            <person name="Lundin D."/>
            <person name="Andersson A."/>
            <person name="Bertilsson S."/>
            <person name="Dopson M."/>
        </authorList>
    </citation>
    <scope>NUCLEOTIDE SEQUENCE</scope>
    <source>
        <strain evidence="1">MM415B00355</strain>
    </source>
</reference>
<dbReference type="EMBL" id="MT141553">
    <property type="protein sequence ID" value="QJA66304.1"/>
    <property type="molecule type" value="Genomic_DNA"/>
</dbReference>
<dbReference type="AlphaFoldDB" id="A0A6M3J954"/>
<protein>
    <submittedName>
        <fullName evidence="1">Uncharacterized protein</fullName>
    </submittedName>
</protein>